<protein>
    <submittedName>
        <fullName evidence="1">Uncharacterized protein</fullName>
    </submittedName>
</protein>
<reference evidence="1 2" key="1">
    <citation type="submission" date="2009-01" db="EMBL/GenBank/DDBJ databases">
        <authorList>
            <person name="Fulton L."/>
            <person name="Clifton S."/>
            <person name="Chinwalla A.T."/>
            <person name="Mitreva M."/>
            <person name="Sodergren E."/>
            <person name="Weinstock G."/>
            <person name="Clifton S."/>
            <person name="Dooling D.J."/>
            <person name="Fulton B."/>
            <person name="Minx P."/>
            <person name="Pepin K.H."/>
            <person name="Johnson M."/>
            <person name="Bhonagiri V."/>
            <person name="Nash W.E."/>
            <person name="Mardis E.R."/>
            <person name="Wilson R.K."/>
        </authorList>
    </citation>
    <scope>NUCLEOTIDE SEQUENCE [LARGE SCALE GENOMIC DNA]</scope>
    <source>
        <strain evidence="1 2">ATCC 23834</strain>
    </source>
</reference>
<organism evidence="1 2">
    <name type="scientific">Eikenella corrodens ATCC 23834</name>
    <dbReference type="NCBI Taxonomy" id="546274"/>
    <lineage>
        <taxon>Bacteria</taxon>
        <taxon>Pseudomonadati</taxon>
        <taxon>Pseudomonadota</taxon>
        <taxon>Betaproteobacteria</taxon>
        <taxon>Neisseriales</taxon>
        <taxon>Neisseriaceae</taxon>
        <taxon>Eikenella</taxon>
    </lineage>
</organism>
<dbReference type="HOGENOM" id="CLU_2953108_0_0_4"/>
<evidence type="ECO:0000313" key="1">
    <source>
        <dbReference type="EMBL" id="EEG23830.1"/>
    </source>
</evidence>
<name>C0DVU3_EIKCO</name>
<comment type="caution">
    <text evidence="1">The sequence shown here is derived from an EMBL/GenBank/DDBJ whole genome shotgun (WGS) entry which is preliminary data.</text>
</comment>
<accession>C0DVU3</accession>
<dbReference type="Proteomes" id="UP000005837">
    <property type="component" value="Unassembled WGS sequence"/>
</dbReference>
<gene>
    <name evidence="1" type="ORF">EIKCOROL_01484</name>
</gene>
<evidence type="ECO:0000313" key="2">
    <source>
        <dbReference type="Proteomes" id="UP000005837"/>
    </source>
</evidence>
<sequence length="59" mass="6213">MASTFSGSLIANQLNTHYSVGSPGCAPTTLYSELTKTSTALVRLAVLFVLSAARRLVLI</sequence>
<dbReference type="AlphaFoldDB" id="C0DVU3"/>
<dbReference type="EMBL" id="ACEA01000026">
    <property type="protein sequence ID" value="EEG23830.1"/>
    <property type="molecule type" value="Genomic_DNA"/>
</dbReference>
<proteinExistence type="predicted"/>